<keyword evidence="2" id="KW-1185">Reference proteome</keyword>
<accession>A0ABT4BQF7</accession>
<dbReference type="Pfam" id="PF17253">
    <property type="entry name" value="DUF5320"/>
    <property type="match status" value="1"/>
</dbReference>
<evidence type="ECO:0000313" key="2">
    <source>
        <dbReference type="Proteomes" id="UP001082703"/>
    </source>
</evidence>
<comment type="caution">
    <text evidence="1">The sequence shown here is derived from an EMBL/GenBank/DDBJ whole genome shotgun (WGS) entry which is preliminary data.</text>
</comment>
<evidence type="ECO:0000313" key="1">
    <source>
        <dbReference type="EMBL" id="MCY1713116.1"/>
    </source>
</evidence>
<dbReference type="Proteomes" id="UP001082703">
    <property type="component" value="Unassembled WGS sequence"/>
</dbReference>
<protein>
    <submittedName>
        <fullName evidence="1">DUF5320 domain-containing protein</fullName>
    </submittedName>
</protein>
<dbReference type="EMBL" id="JAPOHA010000002">
    <property type="protein sequence ID" value="MCY1713116.1"/>
    <property type="molecule type" value="Genomic_DNA"/>
</dbReference>
<reference evidence="1 2" key="1">
    <citation type="submission" date="2022-11" db="EMBL/GenBank/DDBJ databases">
        <authorList>
            <person name="Caiyu Z."/>
        </authorList>
    </citation>
    <scope>NUCLEOTIDE SEQUENCE [LARGE SCALE GENOMIC DNA]</scope>
    <source>
        <strain evidence="1 2">YR-4</strain>
    </source>
</reference>
<gene>
    <name evidence="1" type="ORF">OUY18_02455</name>
</gene>
<proteinExistence type="predicted"/>
<dbReference type="RefSeq" id="WP_268057115.1">
    <property type="nucleotide sequence ID" value="NZ_JAPOHA010000002.1"/>
</dbReference>
<name>A0ABT4BQF7_9FIRM</name>
<dbReference type="InterPro" id="IPR035205">
    <property type="entry name" value="DUF5320"/>
</dbReference>
<sequence length="75" mass="7770">MPGRNGTGPMGAGAMTGRSLGPCAGTGSLAKGAGLGLGLGMACRRGFGKAFANFLPEMNYRRRIAKDCFSCRRTR</sequence>
<organism evidence="1 2">
    <name type="scientific">Caproiciproducens galactitolivorans</name>
    <dbReference type="NCBI Taxonomy" id="642589"/>
    <lineage>
        <taxon>Bacteria</taxon>
        <taxon>Bacillati</taxon>
        <taxon>Bacillota</taxon>
        <taxon>Clostridia</taxon>
        <taxon>Eubacteriales</taxon>
        <taxon>Acutalibacteraceae</taxon>
        <taxon>Caproiciproducens</taxon>
    </lineage>
</organism>